<evidence type="ECO:0000256" key="4">
    <source>
        <dbReference type="ARBA" id="ARBA00022559"/>
    </source>
</evidence>
<gene>
    <name evidence="15" type="ORF">C0189_01110</name>
</gene>
<keyword evidence="8" id="KW-0676">Redox-active center</keyword>
<dbReference type="GO" id="GO:0008379">
    <property type="term" value="F:thioredoxin peroxidase activity"/>
    <property type="evidence" value="ECO:0007669"/>
    <property type="project" value="TreeGrafter"/>
</dbReference>
<evidence type="ECO:0000256" key="5">
    <source>
        <dbReference type="ARBA" id="ARBA00022862"/>
    </source>
</evidence>
<comment type="catalytic activity">
    <reaction evidence="12">
        <text>a hydroperoxide + [thioredoxin]-dithiol = an alcohol + [thioredoxin]-disulfide + H2O</text>
        <dbReference type="Rhea" id="RHEA:62620"/>
        <dbReference type="Rhea" id="RHEA-COMP:10698"/>
        <dbReference type="Rhea" id="RHEA-COMP:10700"/>
        <dbReference type="ChEBI" id="CHEBI:15377"/>
        <dbReference type="ChEBI" id="CHEBI:29950"/>
        <dbReference type="ChEBI" id="CHEBI:30879"/>
        <dbReference type="ChEBI" id="CHEBI:35924"/>
        <dbReference type="ChEBI" id="CHEBI:50058"/>
        <dbReference type="EC" id="1.11.1.24"/>
    </reaction>
</comment>
<comment type="subunit">
    <text evidence="2">Monomer.</text>
</comment>
<evidence type="ECO:0000256" key="13">
    <source>
        <dbReference type="PIRSR" id="PIRSR000239-1"/>
    </source>
</evidence>
<dbReference type="PANTHER" id="PTHR42801:SF4">
    <property type="entry name" value="AHPC_TSA FAMILY PROTEIN"/>
    <property type="match status" value="1"/>
</dbReference>
<dbReference type="InterPro" id="IPR050924">
    <property type="entry name" value="Peroxiredoxin_BCP/PrxQ"/>
</dbReference>
<keyword evidence="6" id="KW-0560">Oxidoreductase</keyword>
<evidence type="ECO:0000256" key="1">
    <source>
        <dbReference type="ARBA" id="ARBA00003330"/>
    </source>
</evidence>
<evidence type="ECO:0000256" key="9">
    <source>
        <dbReference type="ARBA" id="ARBA00032824"/>
    </source>
</evidence>
<keyword evidence="4 15" id="KW-0575">Peroxidase</keyword>
<comment type="function">
    <text evidence="1">Thiol-specific peroxidase that catalyzes the reduction of hydrogen peroxide and organic hydroperoxides to water and alcohols, respectively. Plays a role in cell protection against oxidative stress by detoxifying peroxides and as sensor of hydrogen peroxide-mediated signaling events.</text>
</comment>
<evidence type="ECO:0000313" key="16">
    <source>
        <dbReference type="Proteomes" id="UP000237040"/>
    </source>
</evidence>
<dbReference type="PIRSF" id="PIRSF000239">
    <property type="entry name" value="AHPC"/>
    <property type="match status" value="1"/>
</dbReference>
<dbReference type="InterPro" id="IPR000866">
    <property type="entry name" value="AhpC/TSA"/>
</dbReference>
<evidence type="ECO:0000256" key="6">
    <source>
        <dbReference type="ARBA" id="ARBA00023002"/>
    </source>
</evidence>
<evidence type="ECO:0000256" key="2">
    <source>
        <dbReference type="ARBA" id="ARBA00011245"/>
    </source>
</evidence>
<evidence type="ECO:0000256" key="7">
    <source>
        <dbReference type="ARBA" id="ARBA00023157"/>
    </source>
</evidence>
<dbReference type="FunFam" id="3.40.30.10:FF:000007">
    <property type="entry name" value="Thioredoxin-dependent thiol peroxidase"/>
    <property type="match status" value="1"/>
</dbReference>
<dbReference type="Gene3D" id="3.40.30.10">
    <property type="entry name" value="Glutaredoxin"/>
    <property type="match status" value="1"/>
</dbReference>
<evidence type="ECO:0000256" key="3">
    <source>
        <dbReference type="ARBA" id="ARBA00013017"/>
    </source>
</evidence>
<dbReference type="RefSeq" id="WP_416084412.1">
    <property type="nucleotide sequence ID" value="NZ_JBNARP010000002.1"/>
</dbReference>
<dbReference type="GO" id="GO:0005737">
    <property type="term" value="C:cytoplasm"/>
    <property type="evidence" value="ECO:0007669"/>
    <property type="project" value="TreeGrafter"/>
</dbReference>
<evidence type="ECO:0000256" key="10">
    <source>
        <dbReference type="ARBA" id="ARBA00038489"/>
    </source>
</evidence>
<evidence type="ECO:0000259" key="14">
    <source>
        <dbReference type="PROSITE" id="PS51352"/>
    </source>
</evidence>
<dbReference type="GO" id="GO:0045454">
    <property type="term" value="P:cell redox homeostasis"/>
    <property type="evidence" value="ECO:0007669"/>
    <property type="project" value="TreeGrafter"/>
</dbReference>
<dbReference type="GO" id="GO:0034599">
    <property type="term" value="P:cellular response to oxidative stress"/>
    <property type="evidence" value="ECO:0007669"/>
    <property type="project" value="TreeGrafter"/>
</dbReference>
<dbReference type="SUPFAM" id="SSF52833">
    <property type="entry name" value="Thioredoxin-like"/>
    <property type="match status" value="1"/>
</dbReference>
<evidence type="ECO:0000256" key="12">
    <source>
        <dbReference type="ARBA" id="ARBA00049091"/>
    </source>
</evidence>
<name>A0A2J6WFJ9_9BACT</name>
<comment type="caution">
    <text evidence="15">The sequence shown here is derived from an EMBL/GenBank/DDBJ whole genome shotgun (WGS) entry which is preliminary data.</text>
</comment>
<dbReference type="AlphaFoldDB" id="A0A2J6WFJ9"/>
<proteinExistence type="inferred from homology"/>
<dbReference type="Proteomes" id="UP000237040">
    <property type="component" value="Unassembled WGS sequence"/>
</dbReference>
<organism evidence="15 16">
    <name type="scientific">Caldisericum exile</name>
    <dbReference type="NCBI Taxonomy" id="693075"/>
    <lineage>
        <taxon>Bacteria</taxon>
        <taxon>Pseudomonadati</taxon>
        <taxon>Caldisericota/Cryosericota group</taxon>
        <taxon>Caldisericota</taxon>
        <taxon>Caldisericia</taxon>
        <taxon>Caldisericales</taxon>
        <taxon>Caldisericaceae</taxon>
        <taxon>Caldisericum</taxon>
    </lineage>
</organism>
<dbReference type="EMBL" id="PNIL01000018">
    <property type="protein sequence ID" value="PMP68496.1"/>
    <property type="molecule type" value="Genomic_DNA"/>
</dbReference>
<dbReference type="CDD" id="cd03017">
    <property type="entry name" value="PRX_BCP"/>
    <property type="match status" value="1"/>
</dbReference>
<dbReference type="PANTHER" id="PTHR42801">
    <property type="entry name" value="THIOREDOXIN-DEPENDENT PEROXIDE REDUCTASE"/>
    <property type="match status" value="1"/>
</dbReference>
<feature type="domain" description="Thioredoxin" evidence="14">
    <location>
        <begin position="2"/>
        <end position="155"/>
    </location>
</feature>
<dbReference type="EC" id="1.11.1.24" evidence="3"/>
<dbReference type="InterPro" id="IPR036249">
    <property type="entry name" value="Thioredoxin-like_sf"/>
</dbReference>
<protein>
    <recommendedName>
        <fullName evidence="3">thioredoxin-dependent peroxiredoxin</fullName>
        <ecNumber evidence="3">1.11.1.24</ecNumber>
    </recommendedName>
    <alternativeName>
        <fullName evidence="9">Thioredoxin peroxidase</fullName>
    </alternativeName>
    <alternativeName>
        <fullName evidence="11">Thioredoxin-dependent peroxiredoxin Bcp</fullName>
    </alternativeName>
</protein>
<reference evidence="15 16" key="1">
    <citation type="submission" date="2018-01" db="EMBL/GenBank/DDBJ databases">
        <title>Metagenomic assembled genomes from two thermal pools in the Uzon Caldera, Kamchatka, Russia.</title>
        <authorList>
            <person name="Wilkins L."/>
            <person name="Ettinger C."/>
        </authorList>
    </citation>
    <scope>NUCLEOTIDE SEQUENCE [LARGE SCALE GENOMIC DNA]</scope>
    <source>
        <strain evidence="15">ZAV-07</strain>
    </source>
</reference>
<keyword evidence="5" id="KW-0049">Antioxidant</keyword>
<sequence length="157" mass="18071">MVEEGKIAPDFELKDAEGNLVRLSDFRGKIVILYFYPKALTSGCTKEAQDFRDHYEEIKKLNGEVIGISGDKVLTIKKFKEKENLPFVLLSDEGFKVSTEYGVYKEKSMYGKKYMGIERSTFIIDENGVIKKIMRKVKVPNHVKEVIEEVKKLRGLK</sequence>
<comment type="similarity">
    <text evidence="10">Belongs to the peroxiredoxin family. BCP/PrxQ subfamily.</text>
</comment>
<dbReference type="InterPro" id="IPR013766">
    <property type="entry name" value="Thioredoxin_domain"/>
</dbReference>
<dbReference type="Pfam" id="PF00578">
    <property type="entry name" value="AhpC-TSA"/>
    <property type="match status" value="1"/>
</dbReference>
<evidence type="ECO:0000256" key="11">
    <source>
        <dbReference type="ARBA" id="ARBA00042639"/>
    </source>
</evidence>
<evidence type="ECO:0000313" key="15">
    <source>
        <dbReference type="EMBL" id="PMP68496.1"/>
    </source>
</evidence>
<dbReference type="PROSITE" id="PS51352">
    <property type="entry name" value="THIOREDOXIN_2"/>
    <property type="match status" value="1"/>
</dbReference>
<feature type="active site" description="Cysteine sulfenic acid (-SOH) intermediate; for peroxidase activity" evidence="13">
    <location>
        <position position="44"/>
    </location>
</feature>
<accession>A0A2J6WFJ9</accession>
<evidence type="ECO:0000256" key="8">
    <source>
        <dbReference type="ARBA" id="ARBA00023284"/>
    </source>
</evidence>
<dbReference type="NCBIfam" id="NF006960">
    <property type="entry name" value="PRK09437.1"/>
    <property type="match status" value="1"/>
</dbReference>
<keyword evidence="7" id="KW-1015">Disulfide bond</keyword>
<dbReference type="InterPro" id="IPR024706">
    <property type="entry name" value="Peroxiredoxin_AhpC-typ"/>
</dbReference>